<evidence type="ECO:0000313" key="4">
    <source>
        <dbReference type="Proteomes" id="UP000002204"/>
    </source>
</evidence>
<proteinExistence type="predicted"/>
<feature type="region of interest" description="Disordered" evidence="2">
    <location>
        <begin position="1"/>
        <end position="25"/>
    </location>
</feature>
<geneLocation type="plasmid" evidence="3 4">
    <name>pREC1</name>
</geneLocation>
<dbReference type="KEGG" id="rer:RER_pREC1-00150"/>
<keyword evidence="1" id="KW-0175">Coiled coil</keyword>
<organism evidence="3 4">
    <name type="scientific">Rhodococcus erythropolis (strain PR4 / NBRC 100887)</name>
    <dbReference type="NCBI Taxonomy" id="234621"/>
    <lineage>
        <taxon>Bacteria</taxon>
        <taxon>Bacillati</taxon>
        <taxon>Actinomycetota</taxon>
        <taxon>Actinomycetes</taxon>
        <taxon>Mycobacteriales</taxon>
        <taxon>Nocardiaceae</taxon>
        <taxon>Rhodococcus</taxon>
        <taxon>Rhodococcus erythropolis group</taxon>
    </lineage>
</organism>
<reference evidence="4" key="1">
    <citation type="submission" date="2005-03" db="EMBL/GenBank/DDBJ databases">
        <title>Comparison of the complete genome sequences of Rhodococcus erythropolis PR4 and Rhodococcus opacus B4.</title>
        <authorList>
            <person name="Takarada H."/>
            <person name="Sekine M."/>
            <person name="Hosoyama A."/>
            <person name="Yamada R."/>
            <person name="Fujisawa T."/>
            <person name="Omata S."/>
            <person name="Shimizu A."/>
            <person name="Tsukatani N."/>
            <person name="Tanikawa S."/>
            <person name="Fujita N."/>
            <person name="Harayama S."/>
        </authorList>
    </citation>
    <scope>NUCLEOTIDE SEQUENCE [LARGE SCALE GENOMIC DNA]</scope>
    <source>
        <strain evidence="4">PR4 / NBRC 100887</strain>
        <plasmid evidence="4">pREC1</plasmid>
    </source>
</reference>
<keyword evidence="3" id="KW-0614">Plasmid</keyword>
<gene>
    <name evidence="3" type="ordered locus">RER_pREC1-00150</name>
</gene>
<feature type="region of interest" description="Disordered" evidence="2">
    <location>
        <begin position="172"/>
        <end position="225"/>
    </location>
</feature>
<dbReference type="AlphaFoldDB" id="Q3L957"/>
<dbReference type="eggNOG" id="ENOG5031GE5">
    <property type="taxonomic scope" value="Bacteria"/>
</dbReference>
<dbReference type="Proteomes" id="UP000002204">
    <property type="component" value="Plasmid pREC1"/>
</dbReference>
<accession>Q3L957</accession>
<name>Q3L957_RHOE4</name>
<reference evidence="3 4" key="2">
    <citation type="journal article" date="2006" name="Environ. Microbiol.">
        <title>Sequence analysis of three plasmids harboured in Rhodococcus erythropolis strain PR4.</title>
        <authorList>
            <person name="Sekine M."/>
            <person name="Tanikawa S."/>
            <person name="Omata S."/>
            <person name="Saito M."/>
            <person name="Fujisawa T."/>
            <person name="Tsukatani N."/>
            <person name="Tajima T."/>
            <person name="Sekigawa T."/>
            <person name="Kosugi H."/>
            <person name="Matsuo Y."/>
            <person name="Nishiko R."/>
            <person name="Imamura K."/>
            <person name="Ito M."/>
            <person name="Narita H."/>
            <person name="Tago S."/>
            <person name="Fujita N."/>
            <person name="Harayama S."/>
        </authorList>
    </citation>
    <scope>NUCLEOTIDE SEQUENCE [LARGE SCALE GENOMIC DNA]</scope>
    <source>
        <strain evidence="4">PR4 / NBRC 100887</strain>
        <plasmid evidence="3 4">pREC1</plasmid>
    </source>
</reference>
<evidence type="ECO:0000313" key="3">
    <source>
        <dbReference type="EMBL" id="BAE46256.1"/>
    </source>
</evidence>
<feature type="coiled-coil region" evidence="1">
    <location>
        <begin position="33"/>
        <end position="81"/>
    </location>
</feature>
<dbReference type="HOGENOM" id="CLU_1229087_0_0_11"/>
<protein>
    <submittedName>
        <fullName evidence="3">Uncharacterized protein</fullName>
    </submittedName>
</protein>
<evidence type="ECO:0000256" key="2">
    <source>
        <dbReference type="SAM" id="MobiDB-lite"/>
    </source>
</evidence>
<evidence type="ECO:0000256" key="1">
    <source>
        <dbReference type="SAM" id="Coils"/>
    </source>
</evidence>
<sequence length="225" mass="23925">MQEPRTRTARADTLRGMASTNEAATRSRRLHTVKNVEQNVKEARQKALAAQQRIENLAKPLNAVSQKLARLERESSSVEAAGERRIESLQESLDKKIEKLKADTAAKIEQTKKDTAAKLAELQKNQQGSEDALALEYAQAVVQFSFGGSNADLATVLGITNKAAKELIASSTEELEKAGISAKQPAESATPAADHKEEPAPAGATPADSEAAAEKPADSPTLASA</sequence>
<feature type="compositionally biased region" description="Basic and acidic residues" evidence="2">
    <location>
        <begin position="1"/>
        <end position="13"/>
    </location>
</feature>
<dbReference type="EMBL" id="AP008932">
    <property type="protein sequence ID" value="BAE46256.1"/>
    <property type="molecule type" value="Genomic_DNA"/>
</dbReference>